<dbReference type="CDD" id="cd01335">
    <property type="entry name" value="Radical_SAM"/>
    <property type="match status" value="1"/>
</dbReference>
<dbReference type="InterPro" id="IPR012838">
    <property type="entry name" value="PFL1_activating"/>
</dbReference>
<comment type="similarity">
    <text evidence="2 9">Belongs to the organic radical-activating enzymes family.</text>
</comment>
<evidence type="ECO:0000256" key="1">
    <source>
        <dbReference type="ARBA" id="ARBA00002918"/>
    </source>
</evidence>
<evidence type="ECO:0000256" key="5">
    <source>
        <dbReference type="ARBA" id="ARBA00022723"/>
    </source>
</evidence>
<sequence length="241" mass="27770">MLNVHSFESLGTYDGPGIRLVVFLQGCAFKCLYCANPDTISFKGGTPTPLDEVMRKARNQRPFFGKLGGVTISGGEPLWQAAELKKLFKQLKEEDFNTCIDTNGNVLNDDVKELISNTDLVLLDIKHINPDLHVKLTGKRNDTTLKFAKHLRDENIRIWMRYVLVPGYSDQPEYLHEMGKHFQEYGNIEKLEIQPYHKLGVHKYEHLKWEYKLEGVPENTTEQLETAKNILSQYFKEVIIN</sequence>
<dbReference type="InterPro" id="IPR058240">
    <property type="entry name" value="rSAM_sf"/>
</dbReference>
<keyword evidence="7 9" id="KW-0408">Iron</keyword>
<dbReference type="InterPro" id="IPR013785">
    <property type="entry name" value="Aldolase_TIM"/>
</dbReference>
<accession>A0A2V4A0T9</accession>
<dbReference type="GO" id="GO:0046872">
    <property type="term" value="F:metal ion binding"/>
    <property type="evidence" value="ECO:0007669"/>
    <property type="project" value="UniProtKB-UniRule"/>
</dbReference>
<dbReference type="PANTHER" id="PTHR30352:SF5">
    <property type="entry name" value="PYRUVATE FORMATE-LYASE 1-ACTIVATING ENZYME"/>
    <property type="match status" value="1"/>
</dbReference>
<keyword evidence="12" id="KW-1185">Reference proteome</keyword>
<protein>
    <recommendedName>
        <fullName evidence="9">Pyruvate formate-lyase-activating enzyme</fullName>
        <ecNumber evidence="9">1.97.1.4</ecNumber>
    </recommendedName>
</protein>
<proteinExistence type="inferred from homology"/>
<dbReference type="EMBL" id="QFLI01000002">
    <property type="protein sequence ID" value="PXY02171.1"/>
    <property type="molecule type" value="Genomic_DNA"/>
</dbReference>
<keyword evidence="8 9" id="KW-0411">Iron-sulfur</keyword>
<evidence type="ECO:0000256" key="6">
    <source>
        <dbReference type="ARBA" id="ARBA00023002"/>
    </source>
</evidence>
<evidence type="ECO:0000313" key="12">
    <source>
        <dbReference type="Proteomes" id="UP000248079"/>
    </source>
</evidence>
<dbReference type="Pfam" id="PF04055">
    <property type="entry name" value="Radical_SAM"/>
    <property type="match status" value="1"/>
</dbReference>
<reference evidence="11 12" key="1">
    <citation type="submission" date="2018-05" db="EMBL/GenBank/DDBJ databases">
        <title>Marinifilum breve JC075T sp. nov., a marine bacterium isolated from Yongle Blue Hole in the South China Sea.</title>
        <authorList>
            <person name="Fu T."/>
        </authorList>
    </citation>
    <scope>NUCLEOTIDE SEQUENCE [LARGE SCALE GENOMIC DNA]</scope>
    <source>
        <strain evidence="11 12">JC075</strain>
    </source>
</reference>
<organism evidence="11 12">
    <name type="scientific">Marinifilum breve</name>
    <dbReference type="NCBI Taxonomy" id="2184082"/>
    <lineage>
        <taxon>Bacteria</taxon>
        <taxon>Pseudomonadati</taxon>
        <taxon>Bacteroidota</taxon>
        <taxon>Bacteroidia</taxon>
        <taxon>Marinilabiliales</taxon>
        <taxon>Marinifilaceae</taxon>
    </lineage>
</organism>
<evidence type="ECO:0000256" key="9">
    <source>
        <dbReference type="RuleBase" id="RU362053"/>
    </source>
</evidence>
<dbReference type="GO" id="GO:0005737">
    <property type="term" value="C:cytoplasm"/>
    <property type="evidence" value="ECO:0007669"/>
    <property type="project" value="UniProtKB-SubCell"/>
</dbReference>
<dbReference type="OrthoDB" id="9782387at2"/>
<comment type="function">
    <text evidence="1">Activation of pyruvate formate-lyase 1 under anaerobic conditions by generation of an organic free radical, using S-adenosylmethionine and reduced flavodoxin as cosubstrates to produce 5'-deoxy-adenosine.</text>
</comment>
<name>A0A2V4A0T9_9BACT</name>
<dbReference type="Proteomes" id="UP000248079">
    <property type="component" value="Unassembled WGS sequence"/>
</dbReference>
<keyword evidence="6 9" id="KW-0560">Oxidoreductase</keyword>
<dbReference type="InterPro" id="IPR007197">
    <property type="entry name" value="rSAM"/>
</dbReference>
<dbReference type="EC" id="1.97.1.4" evidence="9"/>
<dbReference type="GO" id="GO:0043365">
    <property type="term" value="F:[formate-C-acetyltransferase]-activating enzyme activity"/>
    <property type="evidence" value="ECO:0007669"/>
    <property type="project" value="UniProtKB-UniRule"/>
</dbReference>
<dbReference type="GO" id="GO:0051539">
    <property type="term" value="F:4 iron, 4 sulfur cluster binding"/>
    <property type="evidence" value="ECO:0007669"/>
    <property type="project" value="UniProtKB-UniRule"/>
</dbReference>
<keyword evidence="9" id="KW-0963">Cytoplasm</keyword>
<dbReference type="SFLD" id="SFLDS00029">
    <property type="entry name" value="Radical_SAM"/>
    <property type="match status" value="1"/>
</dbReference>
<gene>
    <name evidence="11" type="primary">pflA</name>
    <name evidence="11" type="ORF">DF185_05870</name>
</gene>
<dbReference type="SUPFAM" id="SSF102114">
    <property type="entry name" value="Radical SAM enzymes"/>
    <property type="match status" value="1"/>
</dbReference>
<comment type="subcellular location">
    <subcellularLocation>
        <location evidence="9">Cytoplasm</location>
    </subcellularLocation>
</comment>
<comment type="catalytic activity">
    <reaction evidence="9">
        <text>glycyl-[formate C-acetyltransferase] + reduced [flavodoxin] + S-adenosyl-L-methionine = glycin-2-yl radical-[formate C-acetyltransferase] + semiquinone [flavodoxin] + 5'-deoxyadenosine + L-methionine + H(+)</text>
        <dbReference type="Rhea" id="RHEA:19225"/>
        <dbReference type="Rhea" id="RHEA-COMP:10622"/>
        <dbReference type="Rhea" id="RHEA-COMP:12190"/>
        <dbReference type="Rhea" id="RHEA-COMP:12191"/>
        <dbReference type="Rhea" id="RHEA-COMP:14480"/>
        <dbReference type="ChEBI" id="CHEBI:15378"/>
        <dbReference type="ChEBI" id="CHEBI:17319"/>
        <dbReference type="ChEBI" id="CHEBI:29947"/>
        <dbReference type="ChEBI" id="CHEBI:32722"/>
        <dbReference type="ChEBI" id="CHEBI:57618"/>
        <dbReference type="ChEBI" id="CHEBI:57844"/>
        <dbReference type="ChEBI" id="CHEBI:59789"/>
        <dbReference type="ChEBI" id="CHEBI:140311"/>
        <dbReference type="EC" id="1.97.1.4"/>
    </reaction>
</comment>
<evidence type="ECO:0000256" key="3">
    <source>
        <dbReference type="ARBA" id="ARBA00022485"/>
    </source>
</evidence>
<dbReference type="GO" id="GO:0016829">
    <property type="term" value="F:lyase activity"/>
    <property type="evidence" value="ECO:0007669"/>
    <property type="project" value="UniProtKB-KW"/>
</dbReference>
<evidence type="ECO:0000256" key="4">
    <source>
        <dbReference type="ARBA" id="ARBA00022691"/>
    </source>
</evidence>
<keyword evidence="4 9" id="KW-0949">S-adenosyl-L-methionine</keyword>
<comment type="cofactor">
    <cofactor evidence="9">
        <name>[4Fe-4S] cluster</name>
        <dbReference type="ChEBI" id="CHEBI:49883"/>
    </cofactor>
    <text evidence="9">Binds 1 [4Fe-4S] cluster. The cluster is coordinated with 3 cysteines and an exchangeable S-adenosyl-L-methionine.</text>
</comment>
<dbReference type="SFLD" id="SFLDG01066">
    <property type="entry name" value="organic_radical-activating_enz"/>
    <property type="match status" value="1"/>
</dbReference>
<dbReference type="AlphaFoldDB" id="A0A2V4A0T9"/>
<dbReference type="Gene3D" id="3.20.20.70">
    <property type="entry name" value="Aldolase class I"/>
    <property type="match status" value="1"/>
</dbReference>
<dbReference type="NCBIfam" id="TIGR02493">
    <property type="entry name" value="PFLA"/>
    <property type="match status" value="1"/>
</dbReference>
<keyword evidence="3 9" id="KW-0004">4Fe-4S</keyword>
<dbReference type="InterPro" id="IPR001989">
    <property type="entry name" value="Radical_activat_CS"/>
</dbReference>
<dbReference type="PANTHER" id="PTHR30352">
    <property type="entry name" value="PYRUVATE FORMATE-LYASE-ACTIVATING ENZYME"/>
    <property type="match status" value="1"/>
</dbReference>
<keyword evidence="11" id="KW-0670">Pyruvate</keyword>
<dbReference type="PROSITE" id="PS51918">
    <property type="entry name" value="RADICAL_SAM"/>
    <property type="match status" value="1"/>
</dbReference>
<comment type="function">
    <text evidence="9">Activation of pyruvate formate-lyase under anaerobic conditions by generation of an organic free radical, using S-adenosylmethionine and reduced flavodoxin as cosubstrates to produce 5'-deoxy-adenosine.</text>
</comment>
<dbReference type="RefSeq" id="WP_110359805.1">
    <property type="nucleotide sequence ID" value="NZ_QFLI01000002.1"/>
</dbReference>
<evidence type="ECO:0000256" key="7">
    <source>
        <dbReference type="ARBA" id="ARBA00023004"/>
    </source>
</evidence>
<comment type="caution">
    <text evidence="11">The sequence shown here is derived from an EMBL/GenBank/DDBJ whole genome shotgun (WGS) entry which is preliminary data.</text>
</comment>
<keyword evidence="5 9" id="KW-0479">Metal-binding</keyword>
<evidence type="ECO:0000259" key="10">
    <source>
        <dbReference type="PROSITE" id="PS51918"/>
    </source>
</evidence>
<dbReference type="InterPro" id="IPR034457">
    <property type="entry name" value="Organic_radical-activating"/>
</dbReference>
<keyword evidence="11" id="KW-0456">Lyase</keyword>
<feature type="domain" description="Radical SAM core" evidence="10">
    <location>
        <begin position="13"/>
        <end position="236"/>
    </location>
</feature>
<dbReference type="PROSITE" id="PS01087">
    <property type="entry name" value="RADICAL_ACTIVATING"/>
    <property type="match status" value="1"/>
</dbReference>
<evidence type="ECO:0000256" key="8">
    <source>
        <dbReference type="ARBA" id="ARBA00023014"/>
    </source>
</evidence>
<evidence type="ECO:0000256" key="2">
    <source>
        <dbReference type="ARBA" id="ARBA00009777"/>
    </source>
</evidence>
<evidence type="ECO:0000313" key="11">
    <source>
        <dbReference type="EMBL" id="PXY02171.1"/>
    </source>
</evidence>